<comment type="caution">
    <text evidence="1">The sequence shown here is derived from an EMBL/GenBank/DDBJ whole genome shotgun (WGS) entry which is preliminary data.</text>
</comment>
<evidence type="ECO:0000313" key="1">
    <source>
        <dbReference type="EMBL" id="KAL0273469.1"/>
    </source>
</evidence>
<name>A0AAW2HUA9_9NEOP</name>
<dbReference type="EMBL" id="JARGDH010000003">
    <property type="protein sequence ID" value="KAL0273469.1"/>
    <property type="molecule type" value="Genomic_DNA"/>
</dbReference>
<sequence length="142" mass="15964">MSKAWNRFPVPETLSEKNVGELHIMRDTGTKQHFAKLPVKPSHLPSAADTESSGHKGFPIPNTTKKLGRFMEIINFYAVSVSHAAGMHGASNVLIDGKSKEGRRIGRALTQDRYYHGENRSFRFTLVPRLNFIFRPKSTKKG</sequence>
<protein>
    <submittedName>
        <fullName evidence="1">Uncharacterized protein</fullName>
    </submittedName>
</protein>
<gene>
    <name evidence="1" type="ORF">PYX00_006124</name>
</gene>
<proteinExistence type="predicted"/>
<accession>A0AAW2HUA9</accession>
<reference evidence="1" key="1">
    <citation type="journal article" date="2024" name="Gigascience">
        <title>Chromosome-level genome of the poultry shaft louse Menopon gallinae provides insight into the host-switching and adaptive evolution of parasitic lice.</title>
        <authorList>
            <person name="Xu Y."/>
            <person name="Ma L."/>
            <person name="Liu S."/>
            <person name="Liang Y."/>
            <person name="Liu Q."/>
            <person name="He Z."/>
            <person name="Tian L."/>
            <person name="Duan Y."/>
            <person name="Cai W."/>
            <person name="Li H."/>
            <person name="Song F."/>
        </authorList>
    </citation>
    <scope>NUCLEOTIDE SEQUENCE</scope>
    <source>
        <strain evidence="1">Cailab_2023a</strain>
    </source>
</reference>
<organism evidence="1">
    <name type="scientific">Menopon gallinae</name>
    <name type="common">poultry shaft louse</name>
    <dbReference type="NCBI Taxonomy" id="328185"/>
    <lineage>
        <taxon>Eukaryota</taxon>
        <taxon>Metazoa</taxon>
        <taxon>Ecdysozoa</taxon>
        <taxon>Arthropoda</taxon>
        <taxon>Hexapoda</taxon>
        <taxon>Insecta</taxon>
        <taxon>Pterygota</taxon>
        <taxon>Neoptera</taxon>
        <taxon>Paraneoptera</taxon>
        <taxon>Psocodea</taxon>
        <taxon>Troctomorpha</taxon>
        <taxon>Phthiraptera</taxon>
        <taxon>Amblycera</taxon>
        <taxon>Menoponidae</taxon>
        <taxon>Menopon</taxon>
    </lineage>
</organism>
<dbReference type="AlphaFoldDB" id="A0AAW2HUA9"/>